<protein>
    <submittedName>
        <fullName evidence="6">Branched-chain amino acid transport system ATP-binding protein</fullName>
    </submittedName>
</protein>
<evidence type="ECO:0000256" key="3">
    <source>
        <dbReference type="ARBA" id="ARBA00022840"/>
    </source>
</evidence>
<dbReference type="GO" id="GO:0005524">
    <property type="term" value="F:ATP binding"/>
    <property type="evidence" value="ECO:0007669"/>
    <property type="project" value="UniProtKB-KW"/>
</dbReference>
<feature type="region of interest" description="Disordered" evidence="4">
    <location>
        <begin position="1"/>
        <end position="27"/>
    </location>
</feature>
<dbReference type="InterPro" id="IPR003439">
    <property type="entry name" value="ABC_transporter-like_ATP-bd"/>
</dbReference>
<dbReference type="GO" id="GO:0015188">
    <property type="term" value="F:L-isoleucine transmembrane transporter activity"/>
    <property type="evidence" value="ECO:0007669"/>
    <property type="project" value="TreeGrafter"/>
</dbReference>
<feature type="region of interest" description="Disordered" evidence="4">
    <location>
        <begin position="90"/>
        <end position="109"/>
    </location>
</feature>
<dbReference type="EMBL" id="FAOZ01000006">
    <property type="protein sequence ID" value="CUU55872.1"/>
    <property type="molecule type" value="Genomic_DNA"/>
</dbReference>
<dbReference type="PANTHER" id="PTHR45772">
    <property type="entry name" value="CONSERVED COMPONENT OF ABC TRANSPORTER FOR NATURAL AMINO ACIDS-RELATED"/>
    <property type="match status" value="1"/>
</dbReference>
<keyword evidence="2" id="KW-0547">Nucleotide-binding</keyword>
<evidence type="ECO:0000256" key="4">
    <source>
        <dbReference type="SAM" id="MobiDB-lite"/>
    </source>
</evidence>
<evidence type="ECO:0000313" key="6">
    <source>
        <dbReference type="EMBL" id="CUU55872.1"/>
    </source>
</evidence>
<dbReference type="GO" id="GO:1903805">
    <property type="term" value="P:L-valine import across plasma membrane"/>
    <property type="evidence" value="ECO:0007669"/>
    <property type="project" value="TreeGrafter"/>
</dbReference>
<evidence type="ECO:0000259" key="5">
    <source>
        <dbReference type="PROSITE" id="PS50893"/>
    </source>
</evidence>
<evidence type="ECO:0000313" key="7">
    <source>
        <dbReference type="Proteomes" id="UP000198802"/>
    </source>
</evidence>
<proteinExistence type="predicted"/>
<feature type="region of interest" description="Disordered" evidence="4">
    <location>
        <begin position="306"/>
        <end position="340"/>
    </location>
</feature>
<dbReference type="InterPro" id="IPR017871">
    <property type="entry name" value="ABC_transporter-like_CS"/>
</dbReference>
<dbReference type="InterPro" id="IPR003593">
    <property type="entry name" value="AAA+_ATPase"/>
</dbReference>
<dbReference type="Gene3D" id="3.40.50.300">
    <property type="entry name" value="P-loop containing nucleotide triphosphate hydrolases"/>
    <property type="match status" value="1"/>
</dbReference>
<dbReference type="Proteomes" id="UP000198802">
    <property type="component" value="Unassembled WGS sequence"/>
</dbReference>
<dbReference type="InterPro" id="IPR051120">
    <property type="entry name" value="ABC_AA/LPS_Transport"/>
</dbReference>
<dbReference type="SUPFAM" id="SSF52540">
    <property type="entry name" value="P-loop containing nucleoside triphosphate hydrolases"/>
    <property type="match status" value="1"/>
</dbReference>
<dbReference type="RefSeq" id="WP_397311435.1">
    <property type="nucleotide sequence ID" value="NZ_FAOZ01000006.1"/>
</dbReference>
<accession>A0A0S4QK08</accession>
<evidence type="ECO:0000256" key="1">
    <source>
        <dbReference type="ARBA" id="ARBA00022448"/>
    </source>
</evidence>
<feature type="domain" description="ABC transporter" evidence="5">
    <location>
        <begin position="30"/>
        <end position="308"/>
    </location>
</feature>
<keyword evidence="1" id="KW-0813">Transport</keyword>
<dbReference type="GO" id="GO:0016887">
    <property type="term" value="F:ATP hydrolysis activity"/>
    <property type="evidence" value="ECO:0007669"/>
    <property type="project" value="InterPro"/>
</dbReference>
<dbReference type="GO" id="GO:0005886">
    <property type="term" value="C:plasma membrane"/>
    <property type="evidence" value="ECO:0007669"/>
    <property type="project" value="TreeGrafter"/>
</dbReference>
<gene>
    <name evidence="6" type="ORF">Ga0074812_106126</name>
</gene>
<feature type="compositionally biased region" description="Acidic residues" evidence="4">
    <location>
        <begin position="308"/>
        <end position="317"/>
    </location>
</feature>
<organism evidence="6 7">
    <name type="scientific">Parafrankia irregularis</name>
    <dbReference type="NCBI Taxonomy" id="795642"/>
    <lineage>
        <taxon>Bacteria</taxon>
        <taxon>Bacillati</taxon>
        <taxon>Actinomycetota</taxon>
        <taxon>Actinomycetes</taxon>
        <taxon>Frankiales</taxon>
        <taxon>Frankiaceae</taxon>
        <taxon>Parafrankia</taxon>
    </lineage>
</organism>
<dbReference type="GO" id="GO:0015808">
    <property type="term" value="P:L-alanine transport"/>
    <property type="evidence" value="ECO:0007669"/>
    <property type="project" value="TreeGrafter"/>
</dbReference>
<dbReference type="InterPro" id="IPR027417">
    <property type="entry name" value="P-loop_NTPase"/>
</dbReference>
<dbReference type="GO" id="GO:0042941">
    <property type="term" value="P:D-alanine transmembrane transport"/>
    <property type="evidence" value="ECO:0007669"/>
    <property type="project" value="TreeGrafter"/>
</dbReference>
<dbReference type="PANTHER" id="PTHR45772:SF7">
    <property type="entry name" value="AMINO ACID ABC TRANSPORTER ATP-BINDING PROTEIN"/>
    <property type="match status" value="1"/>
</dbReference>
<evidence type="ECO:0000256" key="2">
    <source>
        <dbReference type="ARBA" id="ARBA00022741"/>
    </source>
</evidence>
<sequence>MSGATVPRPLPAAISRTIPQPRPSAADPILDVRDVTLRFGGLTSLDGVSLRHGRGSVLAVIGPNGAGKTSLFNCLTGAYRPQQGSARFWPTAPASPTSPATPASPASPAGASVLAGVGERGVDLVGRSPHRVARLGIARTFQNIRLFPEMSAVENVQVGVEVRARAGALRGLVPTRAVRREEREILERSHLLLDFVGLRHRVRWPAGSLAYGEQRRLEIARALGTSPSLLLLDEPAAGATASERRDLVALIRAIVDQGVSVLLIEHDIRLVAAVARSIVVLNFGRVIATGSPEQIRSDPAVIEAYLGDSDDGADDGADDRAGDRAAGQPGDGADGREGRR</sequence>
<dbReference type="InterPro" id="IPR032823">
    <property type="entry name" value="BCA_ABC_TP_C"/>
</dbReference>
<dbReference type="Pfam" id="PF12399">
    <property type="entry name" value="BCA_ABC_TP_C"/>
    <property type="match status" value="1"/>
</dbReference>
<dbReference type="CDD" id="cd03219">
    <property type="entry name" value="ABC_Mj1267_LivG_branched"/>
    <property type="match status" value="1"/>
</dbReference>
<dbReference type="GO" id="GO:1903806">
    <property type="term" value="P:L-isoleucine import across plasma membrane"/>
    <property type="evidence" value="ECO:0007669"/>
    <property type="project" value="TreeGrafter"/>
</dbReference>
<keyword evidence="3 6" id="KW-0067">ATP-binding</keyword>
<name>A0A0S4QK08_9ACTN</name>
<dbReference type="GO" id="GO:0015192">
    <property type="term" value="F:L-phenylalanine transmembrane transporter activity"/>
    <property type="evidence" value="ECO:0007669"/>
    <property type="project" value="TreeGrafter"/>
</dbReference>
<dbReference type="PROSITE" id="PS00211">
    <property type="entry name" value="ABC_TRANSPORTER_1"/>
    <property type="match status" value="1"/>
</dbReference>
<dbReference type="AlphaFoldDB" id="A0A0S4QK08"/>
<dbReference type="SMART" id="SM00382">
    <property type="entry name" value="AAA"/>
    <property type="match status" value="1"/>
</dbReference>
<dbReference type="Pfam" id="PF00005">
    <property type="entry name" value="ABC_tran"/>
    <property type="match status" value="1"/>
</dbReference>
<dbReference type="GO" id="GO:0005304">
    <property type="term" value="F:L-valine transmembrane transporter activity"/>
    <property type="evidence" value="ECO:0007669"/>
    <property type="project" value="TreeGrafter"/>
</dbReference>
<keyword evidence="7" id="KW-1185">Reference proteome</keyword>
<reference evidence="7" key="1">
    <citation type="submission" date="2015-11" db="EMBL/GenBank/DDBJ databases">
        <authorList>
            <person name="Varghese N."/>
        </authorList>
    </citation>
    <scope>NUCLEOTIDE SEQUENCE [LARGE SCALE GENOMIC DNA]</scope>
    <source>
        <strain evidence="7">DSM 45899</strain>
    </source>
</reference>
<dbReference type="PROSITE" id="PS50893">
    <property type="entry name" value="ABC_TRANSPORTER_2"/>
    <property type="match status" value="1"/>
</dbReference>